<evidence type="ECO:0000313" key="11">
    <source>
        <dbReference type="Proteomes" id="UP000228626"/>
    </source>
</evidence>
<keyword evidence="6 9" id="KW-0689">Ribosomal protein</keyword>
<evidence type="ECO:0000313" key="10">
    <source>
        <dbReference type="EMBL" id="PIR93307.1"/>
    </source>
</evidence>
<comment type="function">
    <text evidence="9">Binds directly to 23S rRNA. The L1 stalk is quite mobile in the ribosome, and is involved in E site tRNA release.</text>
</comment>
<dbReference type="FunFam" id="3.40.50.790:FF:000001">
    <property type="entry name" value="50S ribosomal protein L1"/>
    <property type="match status" value="1"/>
</dbReference>
<accession>A0A2H0V2I7</accession>
<keyword evidence="4 9" id="KW-0810">Translation regulation</keyword>
<dbReference type="PANTHER" id="PTHR36427">
    <property type="entry name" value="54S RIBOSOMAL PROTEIN L1, MITOCHONDRIAL"/>
    <property type="match status" value="1"/>
</dbReference>
<evidence type="ECO:0000256" key="4">
    <source>
        <dbReference type="ARBA" id="ARBA00022845"/>
    </source>
</evidence>
<evidence type="ECO:0000256" key="8">
    <source>
        <dbReference type="ARBA" id="ARBA00035241"/>
    </source>
</evidence>
<dbReference type="Proteomes" id="UP000228626">
    <property type="component" value="Unassembled WGS sequence"/>
</dbReference>
<dbReference type="CDD" id="cd00403">
    <property type="entry name" value="Ribosomal_L1"/>
    <property type="match status" value="1"/>
</dbReference>
<evidence type="ECO:0000256" key="3">
    <source>
        <dbReference type="ARBA" id="ARBA00022730"/>
    </source>
</evidence>
<dbReference type="GO" id="GO:0000049">
    <property type="term" value="F:tRNA binding"/>
    <property type="evidence" value="ECO:0007669"/>
    <property type="project" value="UniProtKB-KW"/>
</dbReference>
<keyword evidence="2 9" id="KW-0678">Repressor</keyword>
<evidence type="ECO:0000256" key="9">
    <source>
        <dbReference type="HAMAP-Rule" id="MF_01318"/>
    </source>
</evidence>
<keyword evidence="9" id="KW-0820">tRNA-binding</keyword>
<evidence type="ECO:0000256" key="5">
    <source>
        <dbReference type="ARBA" id="ARBA00022884"/>
    </source>
</evidence>
<dbReference type="GO" id="GO:0006417">
    <property type="term" value="P:regulation of translation"/>
    <property type="evidence" value="ECO:0007669"/>
    <property type="project" value="UniProtKB-KW"/>
</dbReference>
<comment type="similarity">
    <text evidence="1 9">Belongs to the universal ribosomal protein uL1 family.</text>
</comment>
<dbReference type="AlphaFoldDB" id="A0A2H0V2I7"/>
<dbReference type="Pfam" id="PF00687">
    <property type="entry name" value="Ribosomal_L1"/>
    <property type="match status" value="1"/>
</dbReference>
<comment type="function">
    <text evidence="9">Protein L1 is also a translational repressor protein, it controls the translation of the L11 operon by binding to its mRNA.</text>
</comment>
<dbReference type="PANTHER" id="PTHR36427:SF3">
    <property type="entry name" value="LARGE RIBOSOMAL SUBUNIT PROTEIN UL1M"/>
    <property type="match status" value="1"/>
</dbReference>
<dbReference type="InterPro" id="IPR028364">
    <property type="entry name" value="Ribosomal_uL1/biogenesis"/>
</dbReference>
<dbReference type="GO" id="GO:0015934">
    <property type="term" value="C:large ribosomal subunit"/>
    <property type="evidence" value="ECO:0007669"/>
    <property type="project" value="InterPro"/>
</dbReference>
<dbReference type="SUPFAM" id="SSF56808">
    <property type="entry name" value="Ribosomal protein L1"/>
    <property type="match status" value="1"/>
</dbReference>
<gene>
    <name evidence="9 10" type="primary">rplA</name>
    <name evidence="10" type="ORF">COT99_01505</name>
</gene>
<dbReference type="EMBL" id="PFAR01000018">
    <property type="protein sequence ID" value="PIR93307.1"/>
    <property type="molecule type" value="Genomic_DNA"/>
</dbReference>
<dbReference type="InterPro" id="IPR023674">
    <property type="entry name" value="Ribosomal_uL1-like"/>
</dbReference>
<comment type="caution">
    <text evidence="10">The sequence shown here is derived from an EMBL/GenBank/DDBJ whole genome shotgun (WGS) entry which is preliminary data.</text>
</comment>
<dbReference type="InterPro" id="IPR002143">
    <property type="entry name" value="Ribosomal_uL1"/>
</dbReference>
<organism evidence="10 11">
    <name type="scientific">Candidatus Falkowbacteria bacterium CG10_big_fil_rev_8_21_14_0_10_43_10</name>
    <dbReference type="NCBI Taxonomy" id="1974567"/>
    <lineage>
        <taxon>Bacteria</taxon>
        <taxon>Candidatus Falkowiibacteriota</taxon>
    </lineage>
</organism>
<dbReference type="HAMAP" id="MF_01318_B">
    <property type="entry name" value="Ribosomal_uL1_B"/>
    <property type="match status" value="1"/>
</dbReference>
<dbReference type="Gene3D" id="3.40.50.790">
    <property type="match status" value="1"/>
</dbReference>
<evidence type="ECO:0000256" key="1">
    <source>
        <dbReference type="ARBA" id="ARBA00010531"/>
    </source>
</evidence>
<protein>
    <recommendedName>
        <fullName evidence="8 9">Large ribosomal subunit protein uL1</fullName>
    </recommendedName>
</protein>
<dbReference type="GO" id="GO:0003735">
    <property type="term" value="F:structural constituent of ribosome"/>
    <property type="evidence" value="ECO:0007669"/>
    <property type="project" value="InterPro"/>
</dbReference>
<keyword evidence="7 9" id="KW-0687">Ribonucleoprotein</keyword>
<reference evidence="11" key="1">
    <citation type="submission" date="2017-09" db="EMBL/GenBank/DDBJ databases">
        <title>Depth-based differentiation of microbial function through sediment-hosted aquifers and enrichment of novel symbionts in the deep terrestrial subsurface.</title>
        <authorList>
            <person name="Probst A.J."/>
            <person name="Ladd B."/>
            <person name="Jarett J.K."/>
            <person name="Geller-Mcgrath D.E."/>
            <person name="Sieber C.M.K."/>
            <person name="Emerson J.B."/>
            <person name="Anantharaman K."/>
            <person name="Thomas B.C."/>
            <person name="Malmstrom R."/>
            <person name="Stieglmeier M."/>
            <person name="Klingl A."/>
            <person name="Woyke T."/>
            <person name="Ryan C.M."/>
            <person name="Banfield J.F."/>
        </authorList>
    </citation>
    <scope>NUCLEOTIDE SEQUENCE [LARGE SCALE GENOMIC DNA]</scope>
</reference>
<dbReference type="InterPro" id="IPR016095">
    <property type="entry name" value="Ribosomal_uL1_3-a/b-sand"/>
</dbReference>
<dbReference type="GO" id="GO:0006412">
    <property type="term" value="P:translation"/>
    <property type="evidence" value="ECO:0007669"/>
    <property type="project" value="UniProtKB-UniRule"/>
</dbReference>
<dbReference type="GO" id="GO:0019843">
    <property type="term" value="F:rRNA binding"/>
    <property type="evidence" value="ECO:0007669"/>
    <property type="project" value="UniProtKB-UniRule"/>
</dbReference>
<keyword evidence="3 9" id="KW-0699">rRNA-binding</keyword>
<dbReference type="Gene3D" id="3.30.190.20">
    <property type="match status" value="1"/>
</dbReference>
<evidence type="ECO:0000256" key="6">
    <source>
        <dbReference type="ARBA" id="ARBA00022980"/>
    </source>
</evidence>
<comment type="subunit">
    <text evidence="9">Part of the 50S ribosomal subunit.</text>
</comment>
<name>A0A2H0V2I7_9BACT</name>
<dbReference type="NCBIfam" id="TIGR01169">
    <property type="entry name" value="rplA_bact"/>
    <property type="match status" value="1"/>
</dbReference>
<sequence length="224" mass="24000">MSKRMNELKKLVDKTKLYPIEEAVKLVKQTSKTKFDANVELHARLGIDPKKGEQQVRASITLPKGAGKKKIIAAFVGPNDEKKAKEAGADIFGGEELIKKIITTKKTDFDIAVATPEMMKTLAPAAKILGPRGLMPSPKNNTVTPNIKAAIEEIKKGKNDFKNDAGGNVHLVIGKISFDDKDLAANLQAAIEAIKKAKPASSKGTYLLGVSICSGMGPGIKVQL</sequence>
<evidence type="ECO:0000256" key="7">
    <source>
        <dbReference type="ARBA" id="ARBA00023274"/>
    </source>
</evidence>
<dbReference type="PIRSF" id="PIRSF002155">
    <property type="entry name" value="Ribosomal_L1"/>
    <property type="match status" value="1"/>
</dbReference>
<dbReference type="InterPro" id="IPR005878">
    <property type="entry name" value="Ribosom_uL1_bac-type"/>
</dbReference>
<evidence type="ECO:0000256" key="2">
    <source>
        <dbReference type="ARBA" id="ARBA00022491"/>
    </source>
</evidence>
<keyword evidence="5 9" id="KW-0694">RNA-binding</keyword>
<proteinExistence type="inferred from homology"/>